<dbReference type="Proteomes" id="UP000006591">
    <property type="component" value="Chromosome 8"/>
</dbReference>
<dbReference type="SUPFAM" id="SSF54001">
    <property type="entry name" value="Cysteine proteinases"/>
    <property type="match status" value="1"/>
</dbReference>
<reference evidence="1" key="2">
    <citation type="submission" date="2018-04" db="EMBL/GenBank/DDBJ databases">
        <title>OnivRS2 (Oryza nivara Reference Sequence Version 2).</title>
        <authorList>
            <person name="Zhang J."/>
            <person name="Kudrna D."/>
            <person name="Lee S."/>
            <person name="Talag J."/>
            <person name="Rajasekar S."/>
            <person name="Welchert J."/>
            <person name="Hsing Y.-I."/>
            <person name="Wing R.A."/>
        </authorList>
    </citation>
    <scope>NUCLEOTIDE SEQUENCE [LARGE SCALE GENOMIC DNA]</scope>
    <source>
        <strain evidence="1">SL10</strain>
    </source>
</reference>
<dbReference type="OMA" id="LRFMEHW"/>
<reference evidence="1" key="1">
    <citation type="submission" date="2015-04" db="UniProtKB">
        <authorList>
            <consortium name="EnsemblPlants"/>
        </authorList>
    </citation>
    <scope>IDENTIFICATION</scope>
    <source>
        <strain evidence="1">SL10</strain>
    </source>
</reference>
<name>A0A0E0IFN5_ORYNI</name>
<dbReference type="Gene3D" id="3.40.395.10">
    <property type="entry name" value="Adenoviral Proteinase, Chain A"/>
    <property type="match status" value="1"/>
</dbReference>
<evidence type="ECO:0008006" key="3">
    <source>
        <dbReference type="Google" id="ProtNLM"/>
    </source>
</evidence>
<proteinExistence type="predicted"/>
<dbReference type="AlphaFoldDB" id="A0A0E0IFN5"/>
<dbReference type="EnsemblPlants" id="ONIVA08G26280.1">
    <property type="protein sequence ID" value="ONIVA08G26280.1"/>
    <property type="gene ID" value="ONIVA08G26280"/>
</dbReference>
<evidence type="ECO:0000313" key="2">
    <source>
        <dbReference type="Proteomes" id="UP000006591"/>
    </source>
</evidence>
<dbReference type="Gramene" id="ONIVA08G26280.1">
    <property type="protein sequence ID" value="ONIVA08G26280.1"/>
    <property type="gene ID" value="ONIVA08G26280"/>
</dbReference>
<dbReference type="InterPro" id="IPR038765">
    <property type="entry name" value="Papain-like_cys_pep_sf"/>
</dbReference>
<organism evidence="1">
    <name type="scientific">Oryza nivara</name>
    <name type="common">Indian wild rice</name>
    <name type="synonym">Oryza sativa f. spontanea</name>
    <dbReference type="NCBI Taxonomy" id="4536"/>
    <lineage>
        <taxon>Eukaryota</taxon>
        <taxon>Viridiplantae</taxon>
        <taxon>Streptophyta</taxon>
        <taxon>Embryophyta</taxon>
        <taxon>Tracheophyta</taxon>
        <taxon>Spermatophyta</taxon>
        <taxon>Magnoliopsida</taxon>
        <taxon>Liliopsida</taxon>
        <taxon>Poales</taxon>
        <taxon>Poaceae</taxon>
        <taxon>BOP clade</taxon>
        <taxon>Oryzoideae</taxon>
        <taxon>Oryzeae</taxon>
        <taxon>Oryzinae</taxon>
        <taxon>Oryza</taxon>
    </lineage>
</organism>
<dbReference type="HOGENOM" id="CLU_2626194_0_0_1"/>
<keyword evidence="2" id="KW-1185">Reference proteome</keyword>
<accession>A0A0E0IFN5</accession>
<evidence type="ECO:0000313" key="1">
    <source>
        <dbReference type="EnsemblPlants" id="ONIVA08G26280.1"/>
    </source>
</evidence>
<protein>
    <recommendedName>
        <fullName evidence="3">Ubiquitin-like protease family profile domain-containing protein</fullName>
    </recommendedName>
</protein>
<sequence length="78" mass="9178">MQVPQQRDGWSCGLHMLRFMEHWTGKELSPQFHGMDTCTTFRAKLASTLINSSMNEVINIQEDIRHIQTEQMQQKKDE</sequence>